<keyword evidence="3" id="KW-0998">Cell outer membrane</keyword>
<dbReference type="PANTHER" id="PTHR40980">
    <property type="entry name" value="PLUG DOMAIN-CONTAINING PROTEIN"/>
    <property type="match status" value="1"/>
</dbReference>
<dbReference type="Gene3D" id="2.60.40.1120">
    <property type="entry name" value="Carboxypeptidase-like, regulatory domain"/>
    <property type="match status" value="1"/>
</dbReference>
<sequence>MYHSTAQTISGRVKETRGIGIENATVTLLNITDSTVVKYGVSNKEGYFELNNLSSGIFKIKISCLGYHTQLLKDIKFDGSSVKLTDIILGTKDKELQEVTVEAKKPLLERKVDRLIFNLNKTIMANGASLFEALQVAPLLIVSENSISMVGKGSMGVMVNEKIINLGGTDLVNYLKTFRSENIEKIEIITTPPAKYEAQGNGGLINIVLKKNESLGWRGSVSSTYYQNTYGSYNNNLALFFRSKKVNSSLTFNQSNYRSIIKESVDITGRPNEILSNEQRLGSSPGLQAGLSIDYELNKHNNIGLIYNISDNKSNTSFSNNYSFITGNTLDSVLNTTGKFSRPLFTQTFNLYHDLKLDSNGKKLSSSVNFFTNTPEMKNDFVSEAENTYASIRNNNFSKYNIWSFQSDLTLPYKWAKIETGIKLANFNNNANVEYYNYIQEDFLLDETRSNKFNYAENNLAAYFSMESELSKKWTAKAGLRYEYTMMDGYSPTLDQRNKGNYGALFPTAYIVYKANEVHTFSLNYSRRINRPSLNSLNPFAYYTNIYTYSTGNALLLPSYSNNIEINYLYKGMFSFTVFTQHTSDIISNLTTVNGPIVVTSRGNFLTQDNLGAYLSFNRSLFKWWDNSISASFSYASPKSKIDAINTPNGTAASFSINNSFKATNSLSFYLNYSQNLPSTDRNVYSYSQRSLRTGARIKLFNNNLIISPAFFIGTVNKYEIRFVDFVQTVKTDYNYKTFNLGITYSFGRSKVSGNNKDIRFDEKRRAQQ</sequence>
<proteinExistence type="predicted"/>
<dbReference type="SUPFAM" id="SSF49464">
    <property type="entry name" value="Carboxypeptidase regulatory domain-like"/>
    <property type="match status" value="1"/>
</dbReference>
<dbReference type="AlphaFoldDB" id="A0A0T5VSA9"/>
<dbReference type="Pfam" id="PF14905">
    <property type="entry name" value="OMP_b-brl_3"/>
    <property type="match status" value="1"/>
</dbReference>
<dbReference type="PANTHER" id="PTHR40980:SF4">
    <property type="entry name" value="TONB-DEPENDENT RECEPTOR-LIKE BETA-BARREL DOMAIN-CONTAINING PROTEIN"/>
    <property type="match status" value="1"/>
</dbReference>
<evidence type="ECO:0000259" key="4">
    <source>
        <dbReference type="Pfam" id="PF14905"/>
    </source>
</evidence>
<evidence type="ECO:0000256" key="1">
    <source>
        <dbReference type="ARBA" id="ARBA00004442"/>
    </source>
</evidence>
<dbReference type="EMBL" id="LMZQ01000006">
    <property type="protein sequence ID" value="KRT16101.1"/>
    <property type="molecule type" value="Genomic_DNA"/>
</dbReference>
<comment type="caution">
    <text evidence="5">The sequence shown here is derived from an EMBL/GenBank/DDBJ whole genome shotgun (WGS) entry which is preliminary data.</text>
</comment>
<reference evidence="5 6" key="1">
    <citation type="submission" date="2015-11" db="EMBL/GenBank/DDBJ databases">
        <title>Sequence of Pedobacter ginsenosidimutans.</title>
        <authorList>
            <person name="Carson E."/>
            <person name="Keyser V."/>
            <person name="Newman J."/>
            <person name="Miller J."/>
        </authorList>
    </citation>
    <scope>NUCLEOTIDE SEQUENCE [LARGE SCALE GENOMIC DNA]</scope>
    <source>
        <strain evidence="5 6">KACC 14530</strain>
    </source>
</reference>
<dbReference type="RefSeq" id="WP_057932443.1">
    <property type="nucleotide sequence ID" value="NZ_LMZQ01000006.1"/>
</dbReference>
<evidence type="ECO:0000313" key="5">
    <source>
        <dbReference type="EMBL" id="KRT16101.1"/>
    </source>
</evidence>
<feature type="domain" description="Outer membrane protein beta-barrel" evidence="4">
    <location>
        <begin position="356"/>
        <end position="745"/>
    </location>
</feature>
<comment type="subcellular location">
    <subcellularLocation>
        <location evidence="1">Cell outer membrane</location>
    </subcellularLocation>
</comment>
<dbReference type="STRING" id="687842.ASU31_11410"/>
<keyword evidence="2" id="KW-0472">Membrane</keyword>
<dbReference type="Gene3D" id="2.40.170.20">
    <property type="entry name" value="TonB-dependent receptor, beta-barrel domain"/>
    <property type="match status" value="1"/>
</dbReference>
<gene>
    <name evidence="5" type="ORF">ASU31_11410</name>
</gene>
<dbReference type="InterPro" id="IPR041700">
    <property type="entry name" value="OMP_b-brl_3"/>
</dbReference>
<dbReference type="InterPro" id="IPR008969">
    <property type="entry name" value="CarboxyPept-like_regulatory"/>
</dbReference>
<evidence type="ECO:0000256" key="2">
    <source>
        <dbReference type="ARBA" id="ARBA00023136"/>
    </source>
</evidence>
<protein>
    <recommendedName>
        <fullName evidence="4">Outer membrane protein beta-barrel domain-containing protein</fullName>
    </recommendedName>
</protein>
<evidence type="ECO:0000256" key="3">
    <source>
        <dbReference type="ARBA" id="ARBA00023237"/>
    </source>
</evidence>
<dbReference type="SUPFAM" id="SSF56935">
    <property type="entry name" value="Porins"/>
    <property type="match status" value="1"/>
</dbReference>
<evidence type="ECO:0000313" key="6">
    <source>
        <dbReference type="Proteomes" id="UP000051950"/>
    </source>
</evidence>
<organism evidence="5 6">
    <name type="scientific">Pedobacter ginsenosidimutans</name>
    <dbReference type="NCBI Taxonomy" id="687842"/>
    <lineage>
        <taxon>Bacteria</taxon>
        <taxon>Pseudomonadati</taxon>
        <taxon>Bacteroidota</taxon>
        <taxon>Sphingobacteriia</taxon>
        <taxon>Sphingobacteriales</taxon>
        <taxon>Sphingobacteriaceae</taxon>
        <taxon>Pedobacter</taxon>
    </lineage>
</organism>
<accession>A0A0T5VSA9</accession>
<keyword evidence="6" id="KW-1185">Reference proteome</keyword>
<dbReference type="Pfam" id="PF13620">
    <property type="entry name" value="CarboxypepD_reg"/>
    <property type="match status" value="1"/>
</dbReference>
<dbReference type="GO" id="GO:0009279">
    <property type="term" value="C:cell outer membrane"/>
    <property type="evidence" value="ECO:0007669"/>
    <property type="project" value="UniProtKB-SubCell"/>
</dbReference>
<name>A0A0T5VSA9_9SPHI</name>
<dbReference type="Proteomes" id="UP000051950">
    <property type="component" value="Unassembled WGS sequence"/>
</dbReference>
<dbReference type="InterPro" id="IPR036942">
    <property type="entry name" value="Beta-barrel_TonB_sf"/>
</dbReference>